<sequence>MAETRRRFDPEFRAGAVRIVRETGKSIAQVARDLGINDGTLANWVKKDREERGEAAGAGGLSEDERAELARCLCCSGKRASGSPRWWSMPATPRSRWGSGSSPRWGRSRRRSSHSPVCTSCAGRCWTRGGATRATSYAPIAFGPYSPVPSRSFRGVCAAHGR</sequence>
<reference evidence="2 3" key="1">
    <citation type="submission" date="2018-01" db="EMBL/GenBank/DDBJ databases">
        <title>Draft genome sequence of Jishengella sp. NA12.</title>
        <authorList>
            <person name="Sahin N."/>
            <person name="Ay H."/>
            <person name="Saygin H."/>
        </authorList>
    </citation>
    <scope>NUCLEOTIDE SEQUENCE [LARGE SCALE GENOMIC DNA]</scope>
    <source>
        <strain evidence="2 3">NA12</strain>
    </source>
</reference>
<dbReference type="GO" id="GO:0004803">
    <property type="term" value="F:transposase activity"/>
    <property type="evidence" value="ECO:0007669"/>
    <property type="project" value="InterPro"/>
</dbReference>
<feature type="compositionally biased region" description="Low complexity" evidence="1">
    <location>
        <begin position="93"/>
        <end position="105"/>
    </location>
</feature>
<evidence type="ECO:0000313" key="2">
    <source>
        <dbReference type="EMBL" id="PZG09187.1"/>
    </source>
</evidence>
<evidence type="ECO:0000256" key="1">
    <source>
        <dbReference type="SAM" id="MobiDB-lite"/>
    </source>
</evidence>
<dbReference type="InterPro" id="IPR009057">
    <property type="entry name" value="Homeodomain-like_sf"/>
</dbReference>
<comment type="caution">
    <text evidence="2">The sequence shown here is derived from an EMBL/GenBank/DDBJ whole genome shotgun (WGS) entry which is preliminary data.</text>
</comment>
<name>A0A2W2EIQ5_9ACTN</name>
<dbReference type="Pfam" id="PF01527">
    <property type="entry name" value="HTH_Tnp_1"/>
    <property type="match status" value="1"/>
</dbReference>
<dbReference type="SUPFAM" id="SSF46689">
    <property type="entry name" value="Homeodomain-like"/>
    <property type="match status" value="1"/>
</dbReference>
<evidence type="ECO:0008006" key="4">
    <source>
        <dbReference type="Google" id="ProtNLM"/>
    </source>
</evidence>
<dbReference type="EMBL" id="POTY01000275">
    <property type="protein sequence ID" value="PZG09187.1"/>
    <property type="molecule type" value="Genomic_DNA"/>
</dbReference>
<dbReference type="Gene3D" id="1.10.10.60">
    <property type="entry name" value="Homeodomain-like"/>
    <property type="match status" value="1"/>
</dbReference>
<evidence type="ECO:0000313" key="3">
    <source>
        <dbReference type="Proteomes" id="UP000248924"/>
    </source>
</evidence>
<keyword evidence="3" id="KW-1185">Reference proteome</keyword>
<dbReference type="GO" id="GO:0006313">
    <property type="term" value="P:DNA transposition"/>
    <property type="evidence" value="ECO:0007669"/>
    <property type="project" value="InterPro"/>
</dbReference>
<dbReference type="InterPro" id="IPR002514">
    <property type="entry name" value="Transposase_8"/>
</dbReference>
<dbReference type="OrthoDB" id="52928at2"/>
<dbReference type="RefSeq" id="WP_111218686.1">
    <property type="nucleotide sequence ID" value="NZ_POTY01000275.1"/>
</dbReference>
<accession>A0A2W2EIQ5</accession>
<dbReference type="GO" id="GO:0003677">
    <property type="term" value="F:DNA binding"/>
    <property type="evidence" value="ECO:0007669"/>
    <property type="project" value="InterPro"/>
</dbReference>
<dbReference type="Proteomes" id="UP000248924">
    <property type="component" value="Unassembled WGS sequence"/>
</dbReference>
<organism evidence="2 3">
    <name type="scientific">Micromonospora craterilacus</name>
    <dbReference type="NCBI Taxonomy" id="1655439"/>
    <lineage>
        <taxon>Bacteria</taxon>
        <taxon>Bacillati</taxon>
        <taxon>Actinomycetota</taxon>
        <taxon>Actinomycetes</taxon>
        <taxon>Micromonosporales</taxon>
        <taxon>Micromonosporaceae</taxon>
        <taxon>Micromonospora</taxon>
    </lineage>
</organism>
<protein>
    <recommendedName>
        <fullName evidence="4">Transposase</fullName>
    </recommendedName>
</protein>
<dbReference type="AlphaFoldDB" id="A0A2W2EIQ5"/>
<feature type="region of interest" description="Disordered" evidence="1">
    <location>
        <begin position="78"/>
        <end position="114"/>
    </location>
</feature>
<proteinExistence type="predicted"/>
<gene>
    <name evidence="2" type="ORF">C1I95_29270</name>
</gene>